<dbReference type="InterPro" id="IPR036038">
    <property type="entry name" value="Aminotransferase-like"/>
</dbReference>
<dbReference type="EMBL" id="JAFIMU010000007">
    <property type="protein sequence ID" value="MBN8228545.1"/>
    <property type="molecule type" value="Genomic_DNA"/>
</dbReference>
<evidence type="ECO:0000313" key="9">
    <source>
        <dbReference type="EMBL" id="MBN8228545.1"/>
    </source>
</evidence>
<evidence type="ECO:0000256" key="2">
    <source>
        <dbReference type="ARBA" id="ARBA00004931"/>
    </source>
</evidence>
<dbReference type="InterPro" id="IPR043131">
    <property type="entry name" value="BCAT-like_N"/>
</dbReference>
<evidence type="ECO:0000256" key="8">
    <source>
        <dbReference type="ARBA" id="ARBA00049229"/>
    </source>
</evidence>
<dbReference type="SUPFAM" id="SSF56752">
    <property type="entry name" value="D-aminoacid aminotransferase-like PLP-dependent enzymes"/>
    <property type="match status" value="1"/>
</dbReference>
<reference evidence="9 10" key="1">
    <citation type="submission" date="2021-02" db="EMBL/GenBank/DDBJ databases">
        <title>De Novo genome assembly of isolated myxobacteria.</title>
        <authorList>
            <person name="Stevens D.C."/>
        </authorList>
    </citation>
    <scope>NUCLEOTIDE SEQUENCE [LARGE SCALE GENOMIC DNA]</scope>
    <source>
        <strain evidence="9 10">ATCC 29039</strain>
    </source>
</reference>
<proteinExistence type="inferred from homology"/>
<dbReference type="Proteomes" id="UP000664052">
    <property type="component" value="Unassembled WGS sequence"/>
</dbReference>
<evidence type="ECO:0000313" key="10">
    <source>
        <dbReference type="Proteomes" id="UP000664052"/>
    </source>
</evidence>
<gene>
    <name evidence="9" type="ORF">JYK02_13620</name>
</gene>
<keyword evidence="10" id="KW-1185">Reference proteome</keyword>
<dbReference type="InterPro" id="IPR043132">
    <property type="entry name" value="BCAT-like_C"/>
</dbReference>
<protein>
    <recommendedName>
        <fullName evidence="5">branched-chain-amino-acid transaminase</fullName>
        <ecNumber evidence="5">2.6.1.42</ecNumber>
    </recommendedName>
</protein>
<comment type="similarity">
    <text evidence="4">Belongs to the class-IV pyridoxal-phosphate-dependent aminotransferase family.</text>
</comment>
<evidence type="ECO:0000256" key="7">
    <source>
        <dbReference type="ARBA" id="ARBA00048798"/>
    </source>
</evidence>
<comment type="pathway">
    <text evidence="2">Amino-acid biosynthesis; L-valine biosynthesis; L-valine from pyruvate: step 4/4.</text>
</comment>
<dbReference type="InterPro" id="IPR050571">
    <property type="entry name" value="Class-IV_PLP-Dep_Aminotrnsfr"/>
</dbReference>
<keyword evidence="9" id="KW-0808">Transferase</keyword>
<dbReference type="Gene3D" id="3.20.10.10">
    <property type="entry name" value="D-amino Acid Aminotransferase, subunit A, domain 2"/>
    <property type="match status" value="1"/>
</dbReference>
<accession>A0ABS3DA59</accession>
<dbReference type="Gene3D" id="3.30.470.10">
    <property type="match status" value="1"/>
</dbReference>
<comment type="catalytic activity">
    <reaction evidence="8">
        <text>L-leucine + 2-oxoglutarate = 4-methyl-2-oxopentanoate + L-glutamate</text>
        <dbReference type="Rhea" id="RHEA:18321"/>
        <dbReference type="ChEBI" id="CHEBI:16810"/>
        <dbReference type="ChEBI" id="CHEBI:17865"/>
        <dbReference type="ChEBI" id="CHEBI:29985"/>
        <dbReference type="ChEBI" id="CHEBI:57427"/>
        <dbReference type="EC" id="2.6.1.42"/>
    </reaction>
</comment>
<dbReference type="GO" id="GO:0008483">
    <property type="term" value="F:transaminase activity"/>
    <property type="evidence" value="ECO:0007669"/>
    <property type="project" value="UniProtKB-KW"/>
</dbReference>
<name>A0ABS3DA59_9BACT</name>
<organism evidence="9 10">
    <name type="scientific">Corallococcus macrosporus</name>
    <dbReference type="NCBI Taxonomy" id="35"/>
    <lineage>
        <taxon>Bacteria</taxon>
        <taxon>Pseudomonadati</taxon>
        <taxon>Myxococcota</taxon>
        <taxon>Myxococcia</taxon>
        <taxon>Myxococcales</taxon>
        <taxon>Cystobacterineae</taxon>
        <taxon>Myxococcaceae</taxon>
        <taxon>Corallococcus</taxon>
    </lineage>
</organism>
<evidence type="ECO:0000256" key="3">
    <source>
        <dbReference type="ARBA" id="ARBA00005072"/>
    </source>
</evidence>
<sequence>MPAQPSSFSTVTVDGVVQRWEDLRLQDFAQGFFFGAGFFTTFRIDAGQPRFLARHLARLRASLDAFPTAVRAPAPEFLYEDAVRESLRRCLTADAALGPRFSGVGKLAVSDGHVLCTFRPFAPDLEALHREGRELDGVEAGAYRRAERTVNHKGLAYFRQHALLPRLPVLTNEAAEVCELPTANLFVQLDGALVTPPPSAPCLPGIARAVLLAMAAVDGLPVVERVLPLADLARAQACFYCNAVALAVGVPRLLGRELPDSLRLAERARAALEARAVREG</sequence>
<evidence type="ECO:0000256" key="5">
    <source>
        <dbReference type="ARBA" id="ARBA00013053"/>
    </source>
</evidence>
<comment type="pathway">
    <text evidence="1">Amino-acid biosynthesis; L-isoleucine biosynthesis; L-isoleucine from 2-oxobutanoate: step 4/4.</text>
</comment>
<comment type="caution">
    <text evidence="9">The sequence shown here is derived from an EMBL/GenBank/DDBJ whole genome shotgun (WGS) entry which is preliminary data.</text>
</comment>
<dbReference type="PANTHER" id="PTHR42743:SF11">
    <property type="entry name" value="AMINODEOXYCHORISMATE LYASE"/>
    <property type="match status" value="1"/>
</dbReference>
<dbReference type="Pfam" id="PF01063">
    <property type="entry name" value="Aminotran_4"/>
    <property type="match status" value="1"/>
</dbReference>
<evidence type="ECO:0000256" key="1">
    <source>
        <dbReference type="ARBA" id="ARBA00004824"/>
    </source>
</evidence>
<keyword evidence="9" id="KW-0032">Aminotransferase</keyword>
<dbReference type="PANTHER" id="PTHR42743">
    <property type="entry name" value="AMINO-ACID AMINOTRANSFERASE"/>
    <property type="match status" value="1"/>
</dbReference>
<dbReference type="RefSeq" id="WP_207051354.1">
    <property type="nucleotide sequence ID" value="NZ_JAFIMU010000007.1"/>
</dbReference>
<dbReference type="InterPro" id="IPR001544">
    <property type="entry name" value="Aminotrans_IV"/>
</dbReference>
<comment type="catalytic activity">
    <reaction evidence="7">
        <text>L-isoleucine + 2-oxoglutarate = (S)-3-methyl-2-oxopentanoate + L-glutamate</text>
        <dbReference type="Rhea" id="RHEA:24801"/>
        <dbReference type="ChEBI" id="CHEBI:16810"/>
        <dbReference type="ChEBI" id="CHEBI:29985"/>
        <dbReference type="ChEBI" id="CHEBI:35146"/>
        <dbReference type="ChEBI" id="CHEBI:58045"/>
        <dbReference type="EC" id="2.6.1.42"/>
    </reaction>
</comment>
<comment type="catalytic activity">
    <reaction evidence="6">
        <text>L-valine + 2-oxoglutarate = 3-methyl-2-oxobutanoate + L-glutamate</text>
        <dbReference type="Rhea" id="RHEA:24813"/>
        <dbReference type="ChEBI" id="CHEBI:11851"/>
        <dbReference type="ChEBI" id="CHEBI:16810"/>
        <dbReference type="ChEBI" id="CHEBI:29985"/>
        <dbReference type="ChEBI" id="CHEBI:57762"/>
        <dbReference type="EC" id="2.6.1.42"/>
    </reaction>
</comment>
<evidence type="ECO:0000256" key="4">
    <source>
        <dbReference type="ARBA" id="ARBA00009320"/>
    </source>
</evidence>
<evidence type="ECO:0000256" key="6">
    <source>
        <dbReference type="ARBA" id="ARBA00048212"/>
    </source>
</evidence>
<comment type="pathway">
    <text evidence="3">Amino-acid biosynthesis; L-leucine biosynthesis; L-leucine from 3-methyl-2-oxobutanoate: step 4/4.</text>
</comment>
<dbReference type="EC" id="2.6.1.42" evidence="5"/>